<dbReference type="AlphaFoldDB" id="A0A2N2E8V5"/>
<organism evidence="2 3">
    <name type="scientific">Candidatus Falkowbacteria bacterium HGW-Falkowbacteria-1</name>
    <dbReference type="NCBI Taxonomy" id="2013768"/>
    <lineage>
        <taxon>Bacteria</taxon>
        <taxon>Candidatus Falkowiibacteriota</taxon>
    </lineage>
</organism>
<proteinExistence type="predicted"/>
<dbReference type="PRINTS" id="PR00598">
    <property type="entry name" value="HTHMARR"/>
</dbReference>
<dbReference type="GO" id="GO:0003700">
    <property type="term" value="F:DNA-binding transcription factor activity"/>
    <property type="evidence" value="ECO:0007669"/>
    <property type="project" value="InterPro"/>
</dbReference>
<dbReference type="InterPro" id="IPR039422">
    <property type="entry name" value="MarR/SlyA-like"/>
</dbReference>
<protein>
    <submittedName>
        <fullName evidence="2">MarR family transcriptional regulator</fullName>
    </submittedName>
</protein>
<evidence type="ECO:0000313" key="2">
    <source>
        <dbReference type="EMBL" id="PKM91116.1"/>
    </source>
</evidence>
<dbReference type="PANTHER" id="PTHR33164">
    <property type="entry name" value="TRANSCRIPTIONAL REGULATOR, MARR FAMILY"/>
    <property type="match status" value="1"/>
</dbReference>
<gene>
    <name evidence="2" type="ORF">CVU82_03615</name>
</gene>
<name>A0A2N2E8V5_9BACT</name>
<dbReference type="Gene3D" id="1.10.10.10">
    <property type="entry name" value="Winged helix-like DNA-binding domain superfamily/Winged helix DNA-binding domain"/>
    <property type="match status" value="1"/>
</dbReference>
<dbReference type="EMBL" id="PHAI01000003">
    <property type="protein sequence ID" value="PKM91116.1"/>
    <property type="molecule type" value="Genomic_DNA"/>
</dbReference>
<dbReference type="PROSITE" id="PS50995">
    <property type="entry name" value="HTH_MARR_2"/>
    <property type="match status" value="1"/>
</dbReference>
<dbReference type="InterPro" id="IPR036388">
    <property type="entry name" value="WH-like_DNA-bd_sf"/>
</dbReference>
<evidence type="ECO:0000313" key="3">
    <source>
        <dbReference type="Proteomes" id="UP000233517"/>
    </source>
</evidence>
<feature type="domain" description="HTH marR-type" evidence="1">
    <location>
        <begin position="1"/>
        <end position="146"/>
    </location>
</feature>
<dbReference type="GO" id="GO:0006950">
    <property type="term" value="P:response to stress"/>
    <property type="evidence" value="ECO:0007669"/>
    <property type="project" value="TreeGrafter"/>
</dbReference>
<dbReference type="PANTHER" id="PTHR33164:SF43">
    <property type="entry name" value="HTH-TYPE TRANSCRIPTIONAL REPRESSOR YETL"/>
    <property type="match status" value="1"/>
</dbReference>
<sequence>MLSKKFMNTINLNVKFLLNLARVQSIMSKRFDRGMGNGVGFSEFLILFYLNQSDSQKMRRIDLAEKIGMTASGVTRMLLPMEKIGLIKSGSIDEDARVRSVLLSEGGKQKLDEALERFEILGEDIFSSVKIKEIEAASNLLVEIGGKILMS</sequence>
<comment type="caution">
    <text evidence="2">The sequence shown here is derived from an EMBL/GenBank/DDBJ whole genome shotgun (WGS) entry which is preliminary data.</text>
</comment>
<dbReference type="SUPFAM" id="SSF46785">
    <property type="entry name" value="Winged helix' DNA-binding domain"/>
    <property type="match status" value="1"/>
</dbReference>
<evidence type="ECO:0000259" key="1">
    <source>
        <dbReference type="PROSITE" id="PS50995"/>
    </source>
</evidence>
<accession>A0A2N2E8V5</accession>
<dbReference type="Proteomes" id="UP000233517">
    <property type="component" value="Unassembled WGS sequence"/>
</dbReference>
<dbReference type="SMART" id="SM00347">
    <property type="entry name" value="HTH_MARR"/>
    <property type="match status" value="1"/>
</dbReference>
<dbReference type="Pfam" id="PF01047">
    <property type="entry name" value="MarR"/>
    <property type="match status" value="1"/>
</dbReference>
<dbReference type="InterPro" id="IPR036390">
    <property type="entry name" value="WH_DNA-bd_sf"/>
</dbReference>
<reference evidence="2 3" key="1">
    <citation type="journal article" date="2017" name="ISME J.">
        <title>Potential for microbial H2 and metal transformations associated with novel bacteria and archaea in deep terrestrial subsurface sediments.</title>
        <authorList>
            <person name="Hernsdorf A.W."/>
            <person name="Amano Y."/>
            <person name="Miyakawa K."/>
            <person name="Ise K."/>
            <person name="Suzuki Y."/>
            <person name="Anantharaman K."/>
            <person name="Probst A."/>
            <person name="Burstein D."/>
            <person name="Thomas B.C."/>
            <person name="Banfield J.F."/>
        </authorList>
    </citation>
    <scope>NUCLEOTIDE SEQUENCE [LARGE SCALE GENOMIC DNA]</scope>
    <source>
        <strain evidence="2">HGW-Falkowbacteria-1</strain>
    </source>
</reference>
<dbReference type="InterPro" id="IPR000835">
    <property type="entry name" value="HTH_MarR-typ"/>
</dbReference>